<evidence type="ECO:0000256" key="4">
    <source>
        <dbReference type="ARBA" id="ARBA00023002"/>
    </source>
</evidence>
<dbReference type="OrthoDB" id="4133219at2"/>
<sequence>MEFTTLPTARRPGCPFDPPAELIEAREHGPISRFPFPDGHEGWMVTGYDLIRSILADPRFSSRKELMNHHPLMDLSEIEIPPAPPGEFLLMDDPRHSRYRKPLVGKFTVRRMRLLTERVEQVTAEHLDAMEKAGTSADLVTAFAKPIPAVIICELLGVPYEDRDRFQENIDKFLGGEVGDEELIAAYLATQQYLAELVAAKRANPTDDVLSDLLDSDLTDEELKGMALILLSAGFDTTANMLALGTFALLRNPEQLAALRADPTLTDGAVEELLRYLTVAKTSFRTALEDVEVGGHTIKAGAMIFLSLSTANRDPERFTNPHTLDIQRQEGGHLAFSHGIHQCLGQQLARVELRVALPALLDRFPTLRLAVPADEVSLRPETADIYGVKSLPVTWDA</sequence>
<dbReference type="GO" id="GO:0020037">
    <property type="term" value="F:heme binding"/>
    <property type="evidence" value="ECO:0007669"/>
    <property type="project" value="InterPro"/>
</dbReference>
<evidence type="ECO:0000313" key="8">
    <source>
        <dbReference type="EMBL" id="SEH02633.1"/>
    </source>
</evidence>
<keyword evidence="3 7" id="KW-0479">Metal-binding</keyword>
<protein>
    <submittedName>
        <fullName evidence="8">Cytochrome P450</fullName>
    </submittedName>
</protein>
<dbReference type="PRINTS" id="PR00385">
    <property type="entry name" value="P450"/>
</dbReference>
<dbReference type="GO" id="GO:0004497">
    <property type="term" value="F:monooxygenase activity"/>
    <property type="evidence" value="ECO:0007669"/>
    <property type="project" value="UniProtKB-KW"/>
</dbReference>
<evidence type="ECO:0000313" key="9">
    <source>
        <dbReference type="Proteomes" id="UP000236732"/>
    </source>
</evidence>
<reference evidence="8 9" key="1">
    <citation type="submission" date="2016-10" db="EMBL/GenBank/DDBJ databases">
        <authorList>
            <person name="de Groot N.N."/>
        </authorList>
    </citation>
    <scope>NUCLEOTIDE SEQUENCE [LARGE SCALE GENOMIC DNA]</scope>
    <source>
        <strain evidence="8 9">CGMCC 4.7037</strain>
    </source>
</reference>
<dbReference type="EMBL" id="FNVT01000028">
    <property type="protein sequence ID" value="SEH02633.1"/>
    <property type="molecule type" value="Genomic_DNA"/>
</dbReference>
<dbReference type="PRINTS" id="PR00359">
    <property type="entry name" value="BP450"/>
</dbReference>
<dbReference type="InterPro" id="IPR017972">
    <property type="entry name" value="Cyt_P450_CS"/>
</dbReference>
<accession>A0A1H6EZ34</accession>
<dbReference type="GO" id="GO:0005506">
    <property type="term" value="F:iron ion binding"/>
    <property type="evidence" value="ECO:0007669"/>
    <property type="project" value="InterPro"/>
</dbReference>
<keyword evidence="6 7" id="KW-0503">Monooxygenase</keyword>
<dbReference type="AlphaFoldDB" id="A0A1H6EZ34"/>
<organism evidence="8 9">
    <name type="scientific">Nonomuraea solani</name>
    <dbReference type="NCBI Taxonomy" id="1144553"/>
    <lineage>
        <taxon>Bacteria</taxon>
        <taxon>Bacillati</taxon>
        <taxon>Actinomycetota</taxon>
        <taxon>Actinomycetes</taxon>
        <taxon>Streptosporangiales</taxon>
        <taxon>Streptosporangiaceae</taxon>
        <taxon>Nonomuraea</taxon>
    </lineage>
</organism>
<dbReference type="InterPro" id="IPR002397">
    <property type="entry name" value="Cyt_P450_B"/>
</dbReference>
<proteinExistence type="inferred from homology"/>
<keyword evidence="9" id="KW-1185">Reference proteome</keyword>
<dbReference type="InterPro" id="IPR036396">
    <property type="entry name" value="Cyt_P450_sf"/>
</dbReference>
<dbReference type="PANTHER" id="PTHR46696">
    <property type="entry name" value="P450, PUTATIVE (EUROFUNG)-RELATED"/>
    <property type="match status" value="1"/>
</dbReference>
<dbReference type="PANTHER" id="PTHR46696:SF1">
    <property type="entry name" value="CYTOCHROME P450 YJIB-RELATED"/>
    <property type="match status" value="1"/>
</dbReference>
<dbReference type="InterPro" id="IPR001128">
    <property type="entry name" value="Cyt_P450"/>
</dbReference>
<comment type="similarity">
    <text evidence="1 7">Belongs to the cytochrome P450 family.</text>
</comment>
<keyword evidence="4 7" id="KW-0560">Oxidoreductase</keyword>
<dbReference type="PROSITE" id="PS00086">
    <property type="entry name" value="CYTOCHROME_P450"/>
    <property type="match status" value="1"/>
</dbReference>
<evidence type="ECO:0000256" key="2">
    <source>
        <dbReference type="ARBA" id="ARBA00022617"/>
    </source>
</evidence>
<dbReference type="Proteomes" id="UP000236732">
    <property type="component" value="Unassembled WGS sequence"/>
</dbReference>
<dbReference type="FunFam" id="1.10.630.10:FF:000018">
    <property type="entry name" value="Cytochrome P450 monooxygenase"/>
    <property type="match status" value="1"/>
</dbReference>
<evidence type="ECO:0000256" key="5">
    <source>
        <dbReference type="ARBA" id="ARBA00023004"/>
    </source>
</evidence>
<dbReference type="GO" id="GO:0016705">
    <property type="term" value="F:oxidoreductase activity, acting on paired donors, with incorporation or reduction of molecular oxygen"/>
    <property type="evidence" value="ECO:0007669"/>
    <property type="project" value="InterPro"/>
</dbReference>
<dbReference type="Pfam" id="PF00067">
    <property type="entry name" value="p450"/>
    <property type="match status" value="1"/>
</dbReference>
<keyword evidence="5 7" id="KW-0408">Iron</keyword>
<evidence type="ECO:0000256" key="6">
    <source>
        <dbReference type="ARBA" id="ARBA00023033"/>
    </source>
</evidence>
<dbReference type="Gene3D" id="1.10.630.10">
    <property type="entry name" value="Cytochrome P450"/>
    <property type="match status" value="1"/>
</dbReference>
<gene>
    <name evidence="8" type="ORF">SAMN05444920_12860</name>
</gene>
<evidence type="ECO:0000256" key="3">
    <source>
        <dbReference type="ARBA" id="ARBA00022723"/>
    </source>
</evidence>
<keyword evidence="2 7" id="KW-0349">Heme</keyword>
<dbReference type="CDD" id="cd11030">
    <property type="entry name" value="CYP105-like"/>
    <property type="match status" value="1"/>
</dbReference>
<evidence type="ECO:0000256" key="7">
    <source>
        <dbReference type="RuleBase" id="RU000461"/>
    </source>
</evidence>
<name>A0A1H6EZ34_9ACTN</name>
<dbReference type="SUPFAM" id="SSF48264">
    <property type="entry name" value="Cytochrome P450"/>
    <property type="match status" value="1"/>
</dbReference>
<dbReference type="RefSeq" id="WP_103963665.1">
    <property type="nucleotide sequence ID" value="NZ_FNVT01000028.1"/>
</dbReference>
<evidence type="ECO:0000256" key="1">
    <source>
        <dbReference type="ARBA" id="ARBA00010617"/>
    </source>
</evidence>